<dbReference type="InterPro" id="IPR050298">
    <property type="entry name" value="Gram-neg_bact_OMP"/>
</dbReference>
<gene>
    <name evidence="6" type="ORF">KY46_05425</name>
</gene>
<keyword evidence="2 4" id="KW-0732">Signal</keyword>
<evidence type="ECO:0000256" key="4">
    <source>
        <dbReference type="SAM" id="SignalP"/>
    </source>
</evidence>
<dbReference type="Gene3D" id="2.40.160.10">
    <property type="entry name" value="Porin"/>
    <property type="match status" value="1"/>
</dbReference>
<reference evidence="6 7" key="1">
    <citation type="submission" date="2014-12" db="EMBL/GenBank/DDBJ databases">
        <title>Mercury Reductase activity and rhizosphere competence traits in the genome of root associated Photobacterium halotolerans MELD1.</title>
        <authorList>
            <person name="Mathew D.C."/>
            <person name="Huang C.-C."/>
        </authorList>
    </citation>
    <scope>NUCLEOTIDE SEQUENCE [LARGE SCALE GENOMIC DNA]</scope>
    <source>
        <strain evidence="6 7">MELD1</strain>
    </source>
</reference>
<dbReference type="PATRIC" id="fig|265726.11.peg.2457"/>
<evidence type="ECO:0000313" key="7">
    <source>
        <dbReference type="Proteomes" id="UP000033633"/>
    </source>
</evidence>
<accession>A0A0F5VGL0</accession>
<proteinExistence type="predicted"/>
<dbReference type="PANTHER" id="PTHR34501">
    <property type="entry name" value="PROTEIN YDDL-RELATED"/>
    <property type="match status" value="1"/>
</dbReference>
<dbReference type="SUPFAM" id="SSF56935">
    <property type="entry name" value="Porins"/>
    <property type="match status" value="1"/>
</dbReference>
<dbReference type="CDD" id="cd00342">
    <property type="entry name" value="gram_neg_porins"/>
    <property type="match status" value="1"/>
</dbReference>
<evidence type="ECO:0000313" key="6">
    <source>
        <dbReference type="EMBL" id="KKD01193.1"/>
    </source>
</evidence>
<sequence>MENVFKRSVLGIAVAAAATMAASAQAAPATDSVDLYGQVAVSVWQYGEDKFKDEDGKAGDAPLKVENESRFGLRGSKDLARGPNLIWQLEGGNVGDDGSNSGLGVRDTFIGASFDDGSRVRVGRMLTPLYEVIDWPYSGQRAGAIFDWGGDVVGGARYDRQSNMVRYDSGNYNGFTFNVAGGRGVEKDKDSNFYGLGAHYSTGVFTLHAAYEAGFDRAVSPTAAFYRAFMAQQPGNPPTVKNKEVTGSTTSDTDAYLLGFEANLGDFGLYAAYKYESADYADATIKVKGVDTEIKDLDIEQASYSVGAIYNGVENWQFKANYAANLEADARGSSVSGTEDYIVSAQALYFLDDSAITYVRPYMISKDDSDAEFGWGWGVEYFF</sequence>
<dbReference type="InterPro" id="IPR023614">
    <property type="entry name" value="Porin_dom_sf"/>
</dbReference>
<feature type="chain" id="PRO_5002496048" evidence="4">
    <location>
        <begin position="27"/>
        <end position="383"/>
    </location>
</feature>
<dbReference type="OrthoDB" id="8173690at2"/>
<comment type="caution">
    <text evidence="6">The sequence shown here is derived from an EMBL/GenBank/DDBJ whole genome shotgun (WGS) entry which is preliminary data.</text>
</comment>
<dbReference type="STRING" id="265726.KY46_05425"/>
<organism evidence="6 7">
    <name type="scientific">Photobacterium halotolerans</name>
    <dbReference type="NCBI Taxonomy" id="265726"/>
    <lineage>
        <taxon>Bacteria</taxon>
        <taxon>Pseudomonadati</taxon>
        <taxon>Pseudomonadota</taxon>
        <taxon>Gammaproteobacteria</taxon>
        <taxon>Vibrionales</taxon>
        <taxon>Vibrionaceae</taxon>
        <taxon>Photobacterium</taxon>
    </lineage>
</organism>
<feature type="signal peptide" evidence="4">
    <location>
        <begin position="1"/>
        <end position="26"/>
    </location>
</feature>
<keyword evidence="7" id="KW-1185">Reference proteome</keyword>
<dbReference type="RefSeq" id="WP_046219558.1">
    <property type="nucleotide sequence ID" value="NZ_JWYV01000002.1"/>
</dbReference>
<name>A0A0F5VGL0_9GAMM</name>
<evidence type="ECO:0000256" key="3">
    <source>
        <dbReference type="ARBA" id="ARBA00023136"/>
    </source>
</evidence>
<feature type="domain" description="Porin" evidence="5">
    <location>
        <begin position="13"/>
        <end position="360"/>
    </location>
</feature>
<keyword evidence="3" id="KW-0472">Membrane</keyword>
<dbReference type="GO" id="GO:0015288">
    <property type="term" value="F:porin activity"/>
    <property type="evidence" value="ECO:0007669"/>
    <property type="project" value="InterPro"/>
</dbReference>
<comment type="subcellular location">
    <subcellularLocation>
        <location evidence="1">Cell outer membrane</location>
        <topology evidence="1">Multi-pass membrane protein</topology>
    </subcellularLocation>
</comment>
<dbReference type="Proteomes" id="UP000033633">
    <property type="component" value="Unassembled WGS sequence"/>
</dbReference>
<dbReference type="EMBL" id="JWYV01000002">
    <property type="protein sequence ID" value="KKD01193.1"/>
    <property type="molecule type" value="Genomic_DNA"/>
</dbReference>
<evidence type="ECO:0000256" key="2">
    <source>
        <dbReference type="ARBA" id="ARBA00022729"/>
    </source>
</evidence>
<dbReference type="GO" id="GO:0009279">
    <property type="term" value="C:cell outer membrane"/>
    <property type="evidence" value="ECO:0007669"/>
    <property type="project" value="UniProtKB-SubCell"/>
</dbReference>
<dbReference type="AlphaFoldDB" id="A0A0F5VGL0"/>
<dbReference type="PANTHER" id="PTHR34501:SF2">
    <property type="entry name" value="OUTER MEMBRANE PORIN F-RELATED"/>
    <property type="match status" value="1"/>
</dbReference>
<protein>
    <submittedName>
        <fullName evidence="6">Porin</fullName>
    </submittedName>
</protein>
<evidence type="ECO:0000259" key="5">
    <source>
        <dbReference type="Pfam" id="PF13609"/>
    </source>
</evidence>
<dbReference type="InterPro" id="IPR033900">
    <property type="entry name" value="Gram_neg_porin_domain"/>
</dbReference>
<dbReference type="Pfam" id="PF13609">
    <property type="entry name" value="Porin_4"/>
    <property type="match status" value="1"/>
</dbReference>
<evidence type="ECO:0000256" key="1">
    <source>
        <dbReference type="ARBA" id="ARBA00004571"/>
    </source>
</evidence>